<evidence type="ECO:0000256" key="6">
    <source>
        <dbReference type="PROSITE-ProRule" id="PRU10141"/>
    </source>
</evidence>
<evidence type="ECO:0000256" key="4">
    <source>
        <dbReference type="ARBA" id="ARBA00022777"/>
    </source>
</evidence>
<feature type="compositionally biased region" description="Basic and acidic residues" evidence="7">
    <location>
        <begin position="323"/>
        <end position="334"/>
    </location>
</feature>
<dbReference type="InterPro" id="IPR017441">
    <property type="entry name" value="Protein_kinase_ATP_BS"/>
</dbReference>
<evidence type="ECO:0000256" key="5">
    <source>
        <dbReference type="ARBA" id="ARBA00022840"/>
    </source>
</evidence>
<keyword evidence="10" id="KW-1185">Reference proteome</keyword>
<evidence type="ECO:0000313" key="9">
    <source>
        <dbReference type="EMBL" id="CAG5081429.1"/>
    </source>
</evidence>
<dbReference type="InterPro" id="IPR000719">
    <property type="entry name" value="Prot_kinase_dom"/>
</dbReference>
<dbReference type="InterPro" id="IPR050235">
    <property type="entry name" value="CK1_Ser-Thr_kinase"/>
</dbReference>
<feature type="binding site" evidence="6">
    <location>
        <position position="55"/>
    </location>
    <ligand>
        <name>ATP</name>
        <dbReference type="ChEBI" id="CHEBI:30616"/>
    </ligand>
</feature>
<evidence type="ECO:0000256" key="2">
    <source>
        <dbReference type="ARBA" id="ARBA00022679"/>
    </source>
</evidence>
<feature type="compositionally biased region" description="Basic residues" evidence="7">
    <location>
        <begin position="349"/>
        <end position="367"/>
    </location>
</feature>
<accession>A0ABN7RMP4</accession>
<evidence type="ECO:0000256" key="7">
    <source>
        <dbReference type="SAM" id="MobiDB-lite"/>
    </source>
</evidence>
<dbReference type="Proteomes" id="UP001158576">
    <property type="component" value="Chromosome PAR"/>
</dbReference>
<keyword evidence="5 6" id="KW-0067">ATP-binding</keyword>
<keyword evidence="2" id="KW-0808">Transferase</keyword>
<dbReference type="PANTHER" id="PTHR11909">
    <property type="entry name" value="CASEIN KINASE-RELATED"/>
    <property type="match status" value="1"/>
</dbReference>
<proteinExistence type="predicted"/>
<protein>
    <submittedName>
        <fullName evidence="9">Oidioi.mRNA.OKI2018_I69.PAR.g9876.t1.cds</fullName>
    </submittedName>
</protein>
<name>A0ABN7RMP4_OIKDI</name>
<dbReference type="SUPFAM" id="SSF56112">
    <property type="entry name" value="Protein kinase-like (PK-like)"/>
    <property type="match status" value="1"/>
</dbReference>
<organism evidence="9 10">
    <name type="scientific">Oikopleura dioica</name>
    <name type="common">Tunicate</name>
    <dbReference type="NCBI Taxonomy" id="34765"/>
    <lineage>
        <taxon>Eukaryota</taxon>
        <taxon>Metazoa</taxon>
        <taxon>Chordata</taxon>
        <taxon>Tunicata</taxon>
        <taxon>Appendicularia</taxon>
        <taxon>Copelata</taxon>
        <taxon>Oikopleuridae</taxon>
        <taxon>Oikopleura</taxon>
    </lineage>
</organism>
<reference evidence="9 10" key="1">
    <citation type="submission" date="2021-04" db="EMBL/GenBank/DDBJ databases">
        <authorList>
            <person name="Bliznina A."/>
        </authorList>
    </citation>
    <scope>NUCLEOTIDE SEQUENCE [LARGE SCALE GENOMIC DNA]</scope>
</reference>
<dbReference type="PROSITE" id="PS50011">
    <property type="entry name" value="PROTEIN_KINASE_DOM"/>
    <property type="match status" value="1"/>
</dbReference>
<keyword evidence="1" id="KW-0723">Serine/threonine-protein kinase</keyword>
<sequence>MPSNTKKTEEKQPDLLLPDQMIKGKWKIIKKIGGGGFGEIYESLFVETGEKVAIKLESAEQSKQVLKMEVAVLKALQNKSRHVCKFFGCGREIRFNYIVMTLVGKSLAELRRAQPKGTFSLSTTLRLGQQLLQAIRDIHDVGFLHRDVKPSNFAIIGRRVYMLDYGLARQYIDSSGNVRQPRSIAGFRGTVRYTSVNAHNNSELGRHDDLWSLFYMLVEMLIGQLPWRKIKDKDQVGQIKRTFSHEELLRHENVPDEFQPFLKHIQNLKYEVKPDYDYLFSLLDNAIERNGIEETEPFDWEQGEGPTVSVINERDEEPSVVAVREEKQRDDGKKESRKKSNSKSADKKERHKNRHRPRKSRDRRHPGSRTLLEPIDRLSALKISETPREERGDGDHQNDRRLPRRSSVDRQSAFRAYSSADSKRTFEPKPPISKKPTRRISDPRFVQS</sequence>
<evidence type="ECO:0000256" key="1">
    <source>
        <dbReference type="ARBA" id="ARBA00022527"/>
    </source>
</evidence>
<evidence type="ECO:0000313" key="10">
    <source>
        <dbReference type="Proteomes" id="UP001158576"/>
    </source>
</evidence>
<dbReference type="Gene3D" id="1.10.510.10">
    <property type="entry name" value="Transferase(Phosphotransferase) domain 1"/>
    <property type="match status" value="1"/>
</dbReference>
<feature type="compositionally biased region" description="Basic and acidic residues" evidence="7">
    <location>
        <begin position="385"/>
        <end position="401"/>
    </location>
</feature>
<dbReference type="SMART" id="SM00220">
    <property type="entry name" value="S_TKc"/>
    <property type="match status" value="1"/>
</dbReference>
<keyword evidence="3 6" id="KW-0547">Nucleotide-binding</keyword>
<dbReference type="CDD" id="cd14017">
    <property type="entry name" value="STKc_TTBK"/>
    <property type="match status" value="1"/>
</dbReference>
<dbReference type="InterPro" id="IPR047916">
    <property type="entry name" value="TTBK_Asator-like_STKc"/>
</dbReference>
<gene>
    <name evidence="9" type="ORF">OKIOD_LOCUS1434</name>
</gene>
<evidence type="ECO:0000256" key="3">
    <source>
        <dbReference type="ARBA" id="ARBA00022741"/>
    </source>
</evidence>
<dbReference type="PROSITE" id="PS00107">
    <property type="entry name" value="PROTEIN_KINASE_ATP"/>
    <property type="match status" value="1"/>
</dbReference>
<evidence type="ECO:0000259" key="8">
    <source>
        <dbReference type="PROSITE" id="PS50011"/>
    </source>
</evidence>
<dbReference type="Pfam" id="PF00069">
    <property type="entry name" value="Pkinase"/>
    <property type="match status" value="1"/>
</dbReference>
<feature type="region of interest" description="Disordered" evidence="7">
    <location>
        <begin position="294"/>
        <end position="448"/>
    </location>
</feature>
<keyword evidence="4" id="KW-0418">Kinase</keyword>
<feature type="domain" description="Protein kinase" evidence="8">
    <location>
        <begin position="26"/>
        <end position="287"/>
    </location>
</feature>
<dbReference type="EMBL" id="OU015568">
    <property type="protein sequence ID" value="CAG5081429.1"/>
    <property type="molecule type" value="Genomic_DNA"/>
</dbReference>
<dbReference type="InterPro" id="IPR011009">
    <property type="entry name" value="Kinase-like_dom_sf"/>
</dbReference>